<feature type="region of interest" description="Disordered" evidence="1">
    <location>
        <begin position="685"/>
        <end position="720"/>
    </location>
</feature>
<reference evidence="2 3" key="1">
    <citation type="journal article" date="2017" name="Genome Announc.">
        <title>Genome sequence of the saprophytic ascomycete Epicoccum nigrum ICMP 19927 strain isolated from New Zealand.</title>
        <authorList>
            <person name="Fokin M."/>
            <person name="Fleetwood D."/>
            <person name="Weir B.S."/>
            <person name="Villas-Boas S.G."/>
        </authorList>
    </citation>
    <scope>NUCLEOTIDE SEQUENCE [LARGE SCALE GENOMIC DNA]</scope>
    <source>
        <strain evidence="2 3">ICMP 19927</strain>
    </source>
</reference>
<name>A0A1Y2MA22_EPING</name>
<keyword evidence="3" id="KW-1185">Reference proteome</keyword>
<feature type="compositionally biased region" description="Acidic residues" evidence="1">
    <location>
        <begin position="531"/>
        <end position="540"/>
    </location>
</feature>
<sequence length="720" mass="79217">MTLLLARQCRVLGAPRGAAGAWQRLRCPALAVAVPARAYHSQKHAEALHEEAPETKLPKQITIRKFYAGEKPVANKPVAKKYLKKGRSLDTQIHRPDYMKQQKARNQLVKERSHFITPPIIDSEIVPVNSAILVPASITAAKPEHFIEKITPVHLELSGVVTEQSLVVFLVTPSFAHWLRDDHIFLEKAMQKLYKDIPSLFSLSPHVRRVRVSKLYSLCAVVDRLPEAQPFATASLVDEISHRTTQPPVTETGYEGIAYVVLPKKAGTRLNPISPDQACIDFLTHTHTDVQGRHCDRIRVPLANTVFQTGEPSTMFSSMWNLYTRTGKLSMTRRESLHSHTINLSAVRQETPESGSATVMTPPFQEAPRLSIPLLPLTIPRQVDGHMGNIIRSIVGPDGVKITAATELEQVVPQYFKSRNEPAQATSAWALVIPKEVAHLSTKDTMSLVSDVANTNAERLGTEASLLQGFQSLWQQDPPSWNITVQKALARGARLHKVLSGGGGWGKKAGLLSLDPTPLGPPQKISKADGMQDEGSAEDDYDSVEDFSTALKPVVQDGNYIQFFISAAPTQQSEDGATLEHLLNTGEAADNGAWTWEFGVVPSTVDTIPGGSWQHTGDPSTEIVAFRGTFGALAERGLTLMRGLNVHDDTGFAQKDLNTTMIDVPFSRWSAVRLLPKHKLTTTVGDLQNKVRNEGPGNNSRMRQPYQHHSWDSDNAGNPP</sequence>
<evidence type="ECO:0000256" key="1">
    <source>
        <dbReference type="SAM" id="MobiDB-lite"/>
    </source>
</evidence>
<dbReference type="STRING" id="105696.A0A1Y2MA22"/>
<dbReference type="AlphaFoldDB" id="A0A1Y2MA22"/>
<dbReference type="OMA" id="WELGTIP"/>
<accession>A0A1Y2MA22</accession>
<dbReference type="Proteomes" id="UP000193240">
    <property type="component" value="Unassembled WGS sequence"/>
</dbReference>
<dbReference type="EMBL" id="KZ107840">
    <property type="protein sequence ID" value="OSS52078.1"/>
    <property type="molecule type" value="Genomic_DNA"/>
</dbReference>
<organism evidence="2 3">
    <name type="scientific">Epicoccum nigrum</name>
    <name type="common">Soil fungus</name>
    <name type="synonym">Epicoccum purpurascens</name>
    <dbReference type="NCBI Taxonomy" id="105696"/>
    <lineage>
        <taxon>Eukaryota</taxon>
        <taxon>Fungi</taxon>
        <taxon>Dikarya</taxon>
        <taxon>Ascomycota</taxon>
        <taxon>Pezizomycotina</taxon>
        <taxon>Dothideomycetes</taxon>
        <taxon>Pleosporomycetidae</taxon>
        <taxon>Pleosporales</taxon>
        <taxon>Pleosporineae</taxon>
        <taxon>Didymellaceae</taxon>
        <taxon>Epicoccum</taxon>
    </lineage>
</organism>
<feature type="region of interest" description="Disordered" evidence="1">
    <location>
        <begin position="517"/>
        <end position="540"/>
    </location>
</feature>
<dbReference type="InParanoid" id="A0A1Y2MA22"/>
<proteinExistence type="predicted"/>
<gene>
    <name evidence="2" type="ORF">B5807_03244</name>
</gene>
<evidence type="ECO:0000313" key="2">
    <source>
        <dbReference type="EMBL" id="OSS52078.1"/>
    </source>
</evidence>
<evidence type="ECO:0000313" key="3">
    <source>
        <dbReference type="Proteomes" id="UP000193240"/>
    </source>
</evidence>
<protein>
    <submittedName>
        <fullName evidence="2">Uncharacterized protein</fullName>
    </submittedName>
</protein>